<proteinExistence type="predicted"/>
<feature type="compositionally biased region" description="Low complexity" evidence="1">
    <location>
        <begin position="108"/>
        <end position="117"/>
    </location>
</feature>
<evidence type="ECO:0000313" key="4">
    <source>
        <dbReference type="Proteomes" id="UP000265515"/>
    </source>
</evidence>
<dbReference type="AlphaFoldDB" id="A0A388K380"/>
<feature type="domain" description="Zinc finger LSD1-type" evidence="2">
    <location>
        <begin position="76"/>
        <end position="100"/>
    </location>
</feature>
<feature type="region of interest" description="Disordered" evidence="1">
    <location>
        <begin position="31"/>
        <end position="61"/>
    </location>
</feature>
<gene>
    <name evidence="3" type="ORF">CBR_g45220</name>
</gene>
<accession>A0A388K380</accession>
<feature type="compositionally biased region" description="Pro residues" evidence="1">
    <location>
        <begin position="118"/>
        <end position="136"/>
    </location>
</feature>
<dbReference type="Proteomes" id="UP000265515">
    <property type="component" value="Unassembled WGS sequence"/>
</dbReference>
<keyword evidence="4" id="KW-1185">Reference proteome</keyword>
<evidence type="ECO:0000313" key="3">
    <source>
        <dbReference type="EMBL" id="GBG64524.1"/>
    </source>
</evidence>
<protein>
    <recommendedName>
        <fullName evidence="2">Zinc finger LSD1-type domain-containing protein</fullName>
    </recommendedName>
</protein>
<evidence type="ECO:0000256" key="1">
    <source>
        <dbReference type="SAM" id="MobiDB-lite"/>
    </source>
</evidence>
<dbReference type="InterPro" id="IPR005735">
    <property type="entry name" value="Znf_LSD1"/>
</dbReference>
<organism evidence="3 4">
    <name type="scientific">Chara braunii</name>
    <name type="common">Braun's stonewort</name>
    <dbReference type="NCBI Taxonomy" id="69332"/>
    <lineage>
        <taxon>Eukaryota</taxon>
        <taxon>Viridiplantae</taxon>
        <taxon>Streptophyta</taxon>
        <taxon>Charophyceae</taxon>
        <taxon>Charales</taxon>
        <taxon>Characeae</taxon>
        <taxon>Chara</taxon>
    </lineage>
</organism>
<feature type="region of interest" description="Disordered" evidence="1">
    <location>
        <begin position="108"/>
        <end position="154"/>
    </location>
</feature>
<dbReference type="Gramene" id="GBG64524">
    <property type="protein sequence ID" value="GBG64524"/>
    <property type="gene ID" value="CBR_g45220"/>
</dbReference>
<feature type="compositionally biased region" description="Polar residues" evidence="1">
    <location>
        <begin position="141"/>
        <end position="154"/>
    </location>
</feature>
<evidence type="ECO:0000259" key="2">
    <source>
        <dbReference type="Pfam" id="PF06943"/>
    </source>
</evidence>
<sequence>MDKLAKLGKLAEKAGKIGNLVQPFMGGAGQQHAAAAQSAPPPPPYGQYGGGQGYASHAPAPYAQPSPAGQVILLTCIKCNSTLQLPAEAKSVICGACHHVFHVGYPTQQQQQQLHSYPPQPSRPTPSAPPVPPPAGYPQSRSLSGAQSSAYPSW</sequence>
<comment type="caution">
    <text evidence="3">The sequence shown here is derived from an EMBL/GenBank/DDBJ whole genome shotgun (WGS) entry which is preliminary data.</text>
</comment>
<dbReference type="Pfam" id="PF06943">
    <property type="entry name" value="zf-LSD1"/>
    <property type="match status" value="1"/>
</dbReference>
<dbReference type="EMBL" id="BFEA01000051">
    <property type="protein sequence ID" value="GBG64524.1"/>
    <property type="molecule type" value="Genomic_DNA"/>
</dbReference>
<reference evidence="3 4" key="1">
    <citation type="journal article" date="2018" name="Cell">
        <title>The Chara Genome: Secondary Complexity and Implications for Plant Terrestrialization.</title>
        <authorList>
            <person name="Nishiyama T."/>
            <person name="Sakayama H."/>
            <person name="Vries J.D."/>
            <person name="Buschmann H."/>
            <person name="Saint-Marcoux D."/>
            <person name="Ullrich K.K."/>
            <person name="Haas F.B."/>
            <person name="Vanderstraeten L."/>
            <person name="Becker D."/>
            <person name="Lang D."/>
            <person name="Vosolsobe S."/>
            <person name="Rombauts S."/>
            <person name="Wilhelmsson P.K.I."/>
            <person name="Janitza P."/>
            <person name="Kern R."/>
            <person name="Heyl A."/>
            <person name="Rumpler F."/>
            <person name="Villalobos L.I.A.C."/>
            <person name="Clay J.M."/>
            <person name="Skokan R."/>
            <person name="Toyoda A."/>
            <person name="Suzuki Y."/>
            <person name="Kagoshima H."/>
            <person name="Schijlen E."/>
            <person name="Tajeshwar N."/>
            <person name="Catarino B."/>
            <person name="Hetherington A.J."/>
            <person name="Saltykova A."/>
            <person name="Bonnot C."/>
            <person name="Breuninger H."/>
            <person name="Symeonidi A."/>
            <person name="Radhakrishnan G.V."/>
            <person name="Van Nieuwerburgh F."/>
            <person name="Deforce D."/>
            <person name="Chang C."/>
            <person name="Karol K.G."/>
            <person name="Hedrich R."/>
            <person name="Ulvskov P."/>
            <person name="Glockner G."/>
            <person name="Delwiche C.F."/>
            <person name="Petrasek J."/>
            <person name="Van de Peer Y."/>
            <person name="Friml J."/>
            <person name="Beilby M."/>
            <person name="Dolan L."/>
            <person name="Kohara Y."/>
            <person name="Sugano S."/>
            <person name="Fujiyama A."/>
            <person name="Delaux P.-M."/>
            <person name="Quint M."/>
            <person name="TheiBen G."/>
            <person name="Hagemann M."/>
            <person name="Harholt J."/>
            <person name="Dunand C."/>
            <person name="Zachgo S."/>
            <person name="Langdale J."/>
            <person name="Maumus F."/>
            <person name="Straeten D.V.D."/>
            <person name="Gould S.B."/>
            <person name="Rensing S.A."/>
        </authorList>
    </citation>
    <scope>NUCLEOTIDE SEQUENCE [LARGE SCALE GENOMIC DNA]</scope>
    <source>
        <strain evidence="3 4">S276</strain>
    </source>
</reference>
<name>A0A388K380_CHABU</name>